<dbReference type="Gene3D" id="2.60.120.340">
    <property type="entry name" value="Nucleoplasmin core domain"/>
    <property type="match status" value="1"/>
</dbReference>
<evidence type="ECO:0000313" key="12">
    <source>
        <dbReference type="Proteomes" id="UP001152320"/>
    </source>
</evidence>
<dbReference type="InterPro" id="IPR050331">
    <property type="entry name" value="Zinc_finger"/>
</dbReference>
<proteinExistence type="inferred from homology"/>
<comment type="similarity">
    <text evidence="2">Belongs to the histone deacetylase HD2 family.</text>
</comment>
<feature type="domain" description="C2H2-type" evidence="10">
    <location>
        <begin position="584"/>
        <end position="611"/>
    </location>
</feature>
<keyword evidence="3" id="KW-0479">Metal-binding</keyword>
<dbReference type="PANTHER" id="PTHR16515:SF49">
    <property type="entry name" value="GASTRULA ZINC FINGER PROTEIN XLCGF49.1-LIKE-RELATED"/>
    <property type="match status" value="1"/>
</dbReference>
<dbReference type="Proteomes" id="UP001152320">
    <property type="component" value="Chromosome 23"/>
</dbReference>
<dbReference type="PANTHER" id="PTHR16515">
    <property type="entry name" value="PR DOMAIN ZINC FINGER PROTEIN"/>
    <property type="match status" value="1"/>
</dbReference>
<dbReference type="GO" id="GO:0010468">
    <property type="term" value="P:regulation of gene expression"/>
    <property type="evidence" value="ECO:0007669"/>
    <property type="project" value="TreeGrafter"/>
</dbReference>
<accession>A0A9Q0YG08</accession>
<dbReference type="PROSITE" id="PS00028">
    <property type="entry name" value="ZINC_FINGER_C2H2_1"/>
    <property type="match status" value="3"/>
</dbReference>
<evidence type="ECO:0000256" key="2">
    <source>
        <dbReference type="ARBA" id="ARBA00006673"/>
    </source>
</evidence>
<feature type="compositionally biased region" description="Basic and acidic residues" evidence="9">
    <location>
        <begin position="323"/>
        <end position="332"/>
    </location>
</feature>
<evidence type="ECO:0000256" key="6">
    <source>
        <dbReference type="ARBA" id="ARBA00022833"/>
    </source>
</evidence>
<dbReference type="GO" id="GO:0008270">
    <property type="term" value="F:zinc ion binding"/>
    <property type="evidence" value="ECO:0007669"/>
    <property type="project" value="UniProtKB-KW"/>
</dbReference>
<evidence type="ECO:0000256" key="8">
    <source>
        <dbReference type="PROSITE-ProRule" id="PRU00042"/>
    </source>
</evidence>
<dbReference type="InterPro" id="IPR036236">
    <property type="entry name" value="Znf_C2H2_sf"/>
</dbReference>
<dbReference type="GO" id="GO:0005634">
    <property type="term" value="C:nucleus"/>
    <property type="evidence" value="ECO:0007669"/>
    <property type="project" value="UniProtKB-SubCell"/>
</dbReference>
<dbReference type="SUPFAM" id="SSF57667">
    <property type="entry name" value="beta-beta-alpha zinc fingers"/>
    <property type="match status" value="2"/>
</dbReference>
<evidence type="ECO:0000256" key="3">
    <source>
        <dbReference type="ARBA" id="ARBA00022723"/>
    </source>
</evidence>
<feature type="domain" description="C2H2-type" evidence="10">
    <location>
        <begin position="556"/>
        <end position="583"/>
    </location>
</feature>
<feature type="region of interest" description="Disordered" evidence="9">
    <location>
        <begin position="323"/>
        <end position="342"/>
    </location>
</feature>
<dbReference type="PROSITE" id="PS50157">
    <property type="entry name" value="ZINC_FINGER_C2H2_2"/>
    <property type="match status" value="3"/>
</dbReference>
<evidence type="ECO:0000256" key="7">
    <source>
        <dbReference type="ARBA" id="ARBA00023242"/>
    </source>
</evidence>
<comment type="subcellular location">
    <subcellularLocation>
        <location evidence="1">Nucleus</location>
    </subcellularLocation>
</comment>
<dbReference type="Gene3D" id="3.30.160.60">
    <property type="entry name" value="Classic Zinc Finger"/>
    <property type="match status" value="2"/>
</dbReference>
<feature type="domain" description="C2H2-type" evidence="10">
    <location>
        <begin position="528"/>
        <end position="555"/>
    </location>
</feature>
<gene>
    <name evidence="11" type="ORF">HOLleu_41538</name>
</gene>
<dbReference type="AlphaFoldDB" id="A0A9Q0YG08"/>
<dbReference type="OrthoDB" id="654211at2759"/>
<dbReference type="SMART" id="SM00355">
    <property type="entry name" value="ZnF_C2H2"/>
    <property type="match status" value="3"/>
</dbReference>
<dbReference type="Pfam" id="PF17800">
    <property type="entry name" value="NPL"/>
    <property type="match status" value="1"/>
</dbReference>
<protein>
    <recommendedName>
        <fullName evidence="10">C2H2-type domain-containing protein</fullName>
    </recommendedName>
</protein>
<dbReference type="InterPro" id="IPR013087">
    <property type="entry name" value="Znf_C2H2_type"/>
</dbReference>
<keyword evidence="12" id="KW-1185">Reference proteome</keyword>
<evidence type="ECO:0000256" key="9">
    <source>
        <dbReference type="SAM" id="MobiDB-lite"/>
    </source>
</evidence>
<evidence type="ECO:0000313" key="11">
    <source>
        <dbReference type="EMBL" id="KAJ8019799.1"/>
    </source>
</evidence>
<sequence length="611" mass="68779">MIWALTLKPGQECTHEGLEEIHLSLASLECRPGKCQAGTDGSDLISYLLLKSGHTEQVLCTLEKGHSTQQNLDLVLQPRERVTFSVEGSGIVYVTGYSTSLPVDESEEEEEGIMGRIEYEELNPLHTVVKQEPEDDTCWELRYDESEDGLLNSATICGVPESPHFLEEEEQMPHDEEEEFEQLNQPCEPLEIAGDQHSKIFEQDTVLIKVDPEEAPAEDEDTRNVEIQGEISGGNIHESDTAGVFSGGIASCTRNAAHTTQAAGDINDVPMKVTVTQQNENVTENDHLQTGIASRTRNAVHTTQSAGDTSDVPMKVTETKLNKSNTENDHTPCDNSNMARNGEGSVIESTTSRKNELGAQASGRHPRPTITRVLPTRRVIPSRTRNAFRRSLAEDPDEDLMQTSDLHQIVETEANDKTTNGCSDDTNDQVENVQRRRLRSTVKRDLPPTRDCSHVTNDQEGSARDMIDHKTVTLHRSKVRRRHLRSKVKNDLPFRRDRRSTLTLSSVGRSYTIGSLKKTCVKNPDDVLVCRTCGKRFSSKYHRMKHEKLHVPKNTYKCRFCDQEFLITTERNAHESVHIKDKCYRCQFCGKDCKTKFCLGEHENIHTGHRP</sequence>
<keyword evidence="6" id="KW-0862">Zinc</keyword>
<reference evidence="11" key="1">
    <citation type="submission" date="2021-10" db="EMBL/GenBank/DDBJ databases">
        <title>Tropical sea cucumber genome reveals ecological adaptation and Cuvierian tubules defense mechanism.</title>
        <authorList>
            <person name="Chen T."/>
        </authorList>
    </citation>
    <scope>NUCLEOTIDE SEQUENCE</scope>
    <source>
        <strain evidence="11">Nanhai2018</strain>
        <tissue evidence="11">Muscle</tissue>
    </source>
</reference>
<evidence type="ECO:0000256" key="4">
    <source>
        <dbReference type="ARBA" id="ARBA00022737"/>
    </source>
</evidence>
<keyword evidence="4" id="KW-0677">Repeat</keyword>
<organism evidence="11 12">
    <name type="scientific">Holothuria leucospilota</name>
    <name type="common">Black long sea cucumber</name>
    <name type="synonym">Mertensiothuria leucospilota</name>
    <dbReference type="NCBI Taxonomy" id="206669"/>
    <lineage>
        <taxon>Eukaryota</taxon>
        <taxon>Metazoa</taxon>
        <taxon>Echinodermata</taxon>
        <taxon>Eleutherozoa</taxon>
        <taxon>Echinozoa</taxon>
        <taxon>Holothuroidea</taxon>
        <taxon>Aspidochirotacea</taxon>
        <taxon>Aspidochirotida</taxon>
        <taxon>Holothuriidae</taxon>
        <taxon>Holothuria</taxon>
    </lineage>
</organism>
<dbReference type="InterPro" id="IPR041232">
    <property type="entry name" value="NPL"/>
</dbReference>
<keyword evidence="7" id="KW-0539">Nucleus</keyword>
<keyword evidence="5 8" id="KW-0863">Zinc-finger</keyword>
<evidence type="ECO:0000256" key="5">
    <source>
        <dbReference type="ARBA" id="ARBA00022771"/>
    </source>
</evidence>
<evidence type="ECO:0000259" key="10">
    <source>
        <dbReference type="PROSITE" id="PS50157"/>
    </source>
</evidence>
<comment type="caution">
    <text evidence="11">The sequence shown here is derived from an EMBL/GenBank/DDBJ whole genome shotgun (WGS) entry which is preliminary data.</text>
</comment>
<dbReference type="EMBL" id="JAIZAY010000023">
    <property type="protein sequence ID" value="KAJ8019799.1"/>
    <property type="molecule type" value="Genomic_DNA"/>
</dbReference>
<evidence type="ECO:0000256" key="1">
    <source>
        <dbReference type="ARBA" id="ARBA00004123"/>
    </source>
</evidence>
<name>A0A9Q0YG08_HOLLE</name>